<dbReference type="CDD" id="cd19481">
    <property type="entry name" value="RecA-like_protease"/>
    <property type="match status" value="1"/>
</dbReference>
<feature type="domain" description="AAA+ ATPase" evidence="4">
    <location>
        <begin position="67"/>
        <end position="213"/>
    </location>
</feature>
<comment type="similarity">
    <text evidence="1">Belongs to the AAA ATPase family.</text>
</comment>
<dbReference type="KEGG" id="mut:GVT53_19725"/>
<reference evidence="5 6" key="1">
    <citation type="submission" date="2020-02" db="EMBL/GenBank/DDBJ databases">
        <title>Complete genome of Muricauda sp. 501str8.</title>
        <authorList>
            <person name="Dong B."/>
            <person name="Zhu S."/>
            <person name="Yang J."/>
            <person name="Chen J."/>
        </authorList>
    </citation>
    <scope>NUCLEOTIDE SEQUENCE [LARGE SCALE GENOMIC DNA]</scope>
    <source>
        <strain evidence="5 6">501str8</strain>
    </source>
</reference>
<dbReference type="InterPro" id="IPR050221">
    <property type="entry name" value="26S_Proteasome_ATPase"/>
</dbReference>
<evidence type="ECO:0000256" key="3">
    <source>
        <dbReference type="ARBA" id="ARBA00022840"/>
    </source>
</evidence>
<dbReference type="InterPro" id="IPR003959">
    <property type="entry name" value="ATPase_AAA_core"/>
</dbReference>
<organism evidence="5 6">
    <name type="scientific">Flagellimonas oceani</name>
    <dbReference type="NCBI Taxonomy" id="2698672"/>
    <lineage>
        <taxon>Bacteria</taxon>
        <taxon>Pseudomonadati</taxon>
        <taxon>Bacteroidota</taxon>
        <taxon>Flavobacteriia</taxon>
        <taxon>Flavobacteriales</taxon>
        <taxon>Flavobacteriaceae</taxon>
        <taxon>Flagellimonas</taxon>
    </lineage>
</organism>
<accession>A0A6G7J7G5</accession>
<keyword evidence="3" id="KW-0067">ATP-binding</keyword>
<evidence type="ECO:0000313" key="5">
    <source>
        <dbReference type="EMBL" id="QII46813.1"/>
    </source>
</evidence>
<dbReference type="InterPro" id="IPR027417">
    <property type="entry name" value="P-loop_NTPase"/>
</dbReference>
<evidence type="ECO:0000256" key="2">
    <source>
        <dbReference type="ARBA" id="ARBA00022741"/>
    </source>
</evidence>
<evidence type="ECO:0000313" key="6">
    <source>
        <dbReference type="Proteomes" id="UP000502928"/>
    </source>
</evidence>
<dbReference type="RefSeq" id="WP_166250183.1">
    <property type="nucleotide sequence ID" value="NZ_CP049616.1"/>
</dbReference>
<dbReference type="Proteomes" id="UP000502928">
    <property type="component" value="Chromosome"/>
</dbReference>
<keyword evidence="6" id="KW-1185">Reference proteome</keyword>
<dbReference type="GO" id="GO:0005524">
    <property type="term" value="F:ATP binding"/>
    <property type="evidence" value="ECO:0007669"/>
    <property type="project" value="UniProtKB-KW"/>
</dbReference>
<dbReference type="Gene3D" id="3.40.50.300">
    <property type="entry name" value="P-loop containing nucleotide triphosphate hydrolases"/>
    <property type="match status" value="1"/>
</dbReference>
<dbReference type="GO" id="GO:0016887">
    <property type="term" value="F:ATP hydrolysis activity"/>
    <property type="evidence" value="ECO:0007669"/>
    <property type="project" value="InterPro"/>
</dbReference>
<name>A0A6G7J7G5_9FLAO</name>
<dbReference type="EMBL" id="CP049616">
    <property type="protein sequence ID" value="QII46813.1"/>
    <property type="molecule type" value="Genomic_DNA"/>
</dbReference>
<dbReference type="InterPro" id="IPR003593">
    <property type="entry name" value="AAA+_ATPase"/>
</dbReference>
<sequence length="294" mass="33460">MASIFDNTIELPSKEIHLQSEYLVGFENKFNRIYNNLKLLLDQESLTEWSKKYHKVELPIIRQLKEKYPLIILAGDAGTGKTVSATAIADRMTRELKKEGFFLKLSTRVRGEGLHGEMGKLVNDAFAQLKQQAGKRRFAFLLIDEADAIATTRSTNQMHQEEKAAVNTLIQKIDEIRDLNGRAIIFMSTNRLHFIDEAILRRAAVVLEFERPSFDECKELYSQSLEGLDFTKEQLEELASMSVSWEESGLGYSFSDIRLKVLPEAIANSFPDNPISFSILKKTIQSIKPSPEIK</sequence>
<dbReference type="SUPFAM" id="SSF52540">
    <property type="entry name" value="P-loop containing nucleoside triphosphate hydrolases"/>
    <property type="match status" value="1"/>
</dbReference>
<dbReference type="SMART" id="SM00382">
    <property type="entry name" value="AAA"/>
    <property type="match status" value="1"/>
</dbReference>
<evidence type="ECO:0000256" key="1">
    <source>
        <dbReference type="ARBA" id="ARBA00006914"/>
    </source>
</evidence>
<dbReference type="PANTHER" id="PTHR23073">
    <property type="entry name" value="26S PROTEASOME REGULATORY SUBUNIT"/>
    <property type="match status" value="1"/>
</dbReference>
<protein>
    <submittedName>
        <fullName evidence="5">AAA family ATPase</fullName>
    </submittedName>
</protein>
<dbReference type="AlphaFoldDB" id="A0A6G7J7G5"/>
<dbReference type="Pfam" id="PF00004">
    <property type="entry name" value="AAA"/>
    <property type="match status" value="1"/>
</dbReference>
<keyword evidence="2" id="KW-0547">Nucleotide-binding</keyword>
<evidence type="ECO:0000259" key="4">
    <source>
        <dbReference type="SMART" id="SM00382"/>
    </source>
</evidence>
<proteinExistence type="inferred from homology"/>
<gene>
    <name evidence="5" type="ORF">GVT53_19725</name>
</gene>